<feature type="region of interest" description="Disordered" evidence="3">
    <location>
        <begin position="729"/>
        <end position="780"/>
    </location>
</feature>
<feature type="region of interest" description="Disordered" evidence="3">
    <location>
        <begin position="1"/>
        <end position="40"/>
    </location>
</feature>
<dbReference type="InterPro" id="IPR007015">
    <property type="entry name" value="DNA_pol_V/MYBBP1A"/>
</dbReference>
<evidence type="ECO:0000256" key="3">
    <source>
        <dbReference type="SAM" id="MobiDB-lite"/>
    </source>
</evidence>
<accession>A0AAD5RTZ1</accession>
<evidence type="ECO:0000256" key="2">
    <source>
        <dbReference type="ARBA" id="ARBA00023242"/>
    </source>
</evidence>
<keyword evidence="2" id="KW-0539">Nucleus</keyword>
<dbReference type="AlphaFoldDB" id="A0AAD5RTZ1"/>
<proteinExistence type="predicted"/>
<evidence type="ECO:0000256" key="1">
    <source>
        <dbReference type="ARBA" id="ARBA00004123"/>
    </source>
</evidence>
<evidence type="ECO:0000313" key="5">
    <source>
        <dbReference type="Proteomes" id="UP001201980"/>
    </source>
</evidence>
<name>A0AAD5RTZ1_9PEZI</name>
<feature type="region of interest" description="Disordered" evidence="3">
    <location>
        <begin position="795"/>
        <end position="828"/>
    </location>
</feature>
<dbReference type="Pfam" id="PF04931">
    <property type="entry name" value="DNA_pol_phi"/>
    <property type="match status" value="1"/>
</dbReference>
<dbReference type="Proteomes" id="UP001201980">
    <property type="component" value="Unassembled WGS sequence"/>
</dbReference>
<protein>
    <submittedName>
        <fullName evidence="4">DNA polymerase V-like protein</fullName>
    </submittedName>
</protein>
<keyword evidence="5" id="KW-1185">Reference proteome</keyword>
<dbReference type="PANTHER" id="PTHR13213:SF2">
    <property type="entry name" value="MYB-BINDING PROTEIN 1A"/>
    <property type="match status" value="1"/>
</dbReference>
<comment type="caution">
    <text evidence="4">The sequence shown here is derived from an EMBL/GenBank/DDBJ whole genome shotgun (WGS) entry which is preliminary data.</text>
</comment>
<feature type="region of interest" description="Disordered" evidence="3">
    <location>
        <begin position="843"/>
        <end position="869"/>
    </location>
</feature>
<feature type="region of interest" description="Disordered" evidence="3">
    <location>
        <begin position="887"/>
        <end position="920"/>
    </location>
</feature>
<dbReference type="GO" id="GO:0005730">
    <property type="term" value="C:nucleolus"/>
    <property type="evidence" value="ECO:0007669"/>
    <property type="project" value="InterPro"/>
</dbReference>
<organism evidence="4 5">
    <name type="scientific">Zalerion maritima</name>
    <dbReference type="NCBI Taxonomy" id="339359"/>
    <lineage>
        <taxon>Eukaryota</taxon>
        <taxon>Fungi</taxon>
        <taxon>Dikarya</taxon>
        <taxon>Ascomycota</taxon>
        <taxon>Pezizomycotina</taxon>
        <taxon>Sordariomycetes</taxon>
        <taxon>Lulworthiomycetidae</taxon>
        <taxon>Lulworthiales</taxon>
        <taxon>Lulworthiaceae</taxon>
        <taxon>Zalerion</taxon>
    </lineage>
</organism>
<dbReference type="GO" id="GO:0006355">
    <property type="term" value="P:regulation of DNA-templated transcription"/>
    <property type="evidence" value="ECO:0007669"/>
    <property type="project" value="InterPro"/>
</dbReference>
<dbReference type="GO" id="GO:0000182">
    <property type="term" value="F:rDNA binding"/>
    <property type="evidence" value="ECO:0007669"/>
    <property type="project" value="TreeGrafter"/>
</dbReference>
<comment type="subcellular location">
    <subcellularLocation>
        <location evidence="1">Nucleus</location>
    </subcellularLocation>
</comment>
<evidence type="ECO:0000313" key="4">
    <source>
        <dbReference type="EMBL" id="KAJ2904163.1"/>
    </source>
</evidence>
<dbReference type="EMBL" id="JAKWBI020000061">
    <property type="protein sequence ID" value="KAJ2904163.1"/>
    <property type="molecule type" value="Genomic_DNA"/>
</dbReference>
<dbReference type="PANTHER" id="PTHR13213">
    <property type="entry name" value="MYB-BINDING PROTEIN 1A FAMILY MEMBER"/>
    <property type="match status" value="1"/>
</dbReference>
<feature type="compositionally biased region" description="Acidic residues" evidence="3">
    <location>
        <begin position="731"/>
        <end position="750"/>
    </location>
</feature>
<reference evidence="4" key="1">
    <citation type="submission" date="2022-07" db="EMBL/GenBank/DDBJ databases">
        <title>Draft genome sequence of Zalerion maritima ATCC 34329, a (micro)plastics degrading marine fungus.</title>
        <authorList>
            <person name="Paco A."/>
            <person name="Goncalves M.F.M."/>
            <person name="Rocha-Santos T.A.P."/>
            <person name="Alves A."/>
        </authorList>
    </citation>
    <scope>NUCLEOTIDE SEQUENCE</scope>
    <source>
        <strain evidence="4">ATCC 34329</strain>
    </source>
</reference>
<sequence>MGKRKRSAKESGQPSKKKAKNEAAKARRAVLSGPATPFVSNPTLDDRAREAYLYENLGSEVPEERTKAAVIVVSSLQDAAEDVLIRHLEKRLFRGLPSGRNASRLGFSLVITELLRELFGEKNKVEKFMGLSFDKTLDFLVDKTQVGGNIPGQEERDHYFGQLFGLQCFVEANILFADKYRWTRVLGLLLKLAGKKVWLKSQCGWVIVKALQQMDEKLAVETLERVSNAGMGRTPEGVGMWLVAIDRFPGIAVPEKPWKNPLAAKSLDSLVDVLKEKKPPGEEQTKIKQGNWTAQLHFVWDIILAHYLKPAGKSDKDHGQQFKVFWAKVVDDGLFSKSSTEHQKFSGFSIFEKILEGGYSEPSILENLFSKNLMICTMNQSAKKDRYLHEAATKALSTIERTAEKHPEAIPTILKQLLGKRGAYNFDQKTNHKTVLKCLQFTRPVAGECLSICQKPLMKLEKSDAENVTKYLHAYAEYLSKLASAAPLTHEATATTSKPSKKLMNTSTSSLPPGAAVVKELATFAYSNVDHSIIKPALTPALRGVFRSRLEHVFAKLVRRPSDSLFLCDVMQSVNAGAVSMDKALCNERDVALVMMRKLLKDEKKTPAELAAKKGLLQGLALLYAAALSQLYAQDPDAVNLLQDLARVVQKIEEDSDDEGDGEEENSALPAFLVETLLGLLAKRSVLMRQVSVKVFEAFSSTMDLDALQLLTDTLFAEENEKGYRALFEAGGDEEEIADDGEVEDDDGDDSSASSSDGEYDSDVEVVGAPGAKGGRNGVVELDSDVDFLGLEDASDVEEVDNNSGSESDSSPPKKTKKPYIPNSTASAENLAALDDALAKLFKSRPLNPEDPSHSSSGSSDDEESNPSDTEMLALDAKLSEIFRQRLGPSSLNPSKPESKSKSAAPSQAKQKQKSAKEAKETVVNFKRRVLDLLDAFLRTQPLNPLAFELLLPLLAAMRRGTGTKLVSSRAGECVEGFFRGFKKARKNASSAAGHDGEKVALDADALKETLAGILGEASRDETHAFARVASKAALTVVTAFVVELGGGGGGGGGGAEDEALKFVDGLYDDLETKRDSGEAKAQKGFLDEYRNWRRAYVANRKQQATGKG</sequence>
<gene>
    <name evidence="4" type="ORF">MKZ38_008784</name>
</gene>